<feature type="domain" description="ATP-grasp" evidence="12">
    <location>
        <begin position="82"/>
        <end position="316"/>
    </location>
</feature>
<keyword evidence="6 9" id="KW-0418">Kinase</keyword>
<accession>A0AAD9IJJ2</accession>
<dbReference type="Pfam" id="PF05770">
    <property type="entry name" value="Ins134_P3_kin"/>
    <property type="match status" value="1"/>
</dbReference>
<dbReference type="GO" id="GO:0000287">
    <property type="term" value="F:magnesium ion binding"/>
    <property type="evidence" value="ECO:0007669"/>
    <property type="project" value="InterPro"/>
</dbReference>
<dbReference type="GO" id="GO:0047325">
    <property type="term" value="F:inositol-3,4,5,6-tetrakisphosphate 1-kinase activity"/>
    <property type="evidence" value="ECO:0007669"/>
    <property type="project" value="UniProtKB-EC"/>
</dbReference>
<dbReference type="EC" id="2.7.1.134" evidence="9"/>
<dbReference type="InterPro" id="IPR008656">
    <property type="entry name" value="Inositol_tetrakis-P_1-kinase"/>
</dbReference>
<dbReference type="Gene3D" id="3.30.470.20">
    <property type="entry name" value="ATP-grasp fold, B domain"/>
    <property type="match status" value="1"/>
</dbReference>
<evidence type="ECO:0000256" key="8">
    <source>
        <dbReference type="ARBA" id="ARBA00022842"/>
    </source>
</evidence>
<comment type="subunit">
    <text evidence="2 9">Monomer.</text>
</comment>
<evidence type="ECO:0000313" key="13">
    <source>
        <dbReference type="EMBL" id="KAK2079596.1"/>
    </source>
</evidence>
<organism evidence="13 14">
    <name type="scientific">Prototheca wickerhamii</name>
    <dbReference type="NCBI Taxonomy" id="3111"/>
    <lineage>
        <taxon>Eukaryota</taxon>
        <taxon>Viridiplantae</taxon>
        <taxon>Chlorophyta</taxon>
        <taxon>core chlorophytes</taxon>
        <taxon>Trebouxiophyceae</taxon>
        <taxon>Chlorellales</taxon>
        <taxon>Chlorellaceae</taxon>
        <taxon>Prototheca</taxon>
    </lineage>
</organism>
<keyword evidence="4 9" id="KW-0479">Metal-binding</keyword>
<comment type="function">
    <text evidence="9">Kinase that can phosphorylate various inositol polyphosphate such as Ins(3,4,5,6)P4 or Ins(1,3,4)P3.</text>
</comment>
<feature type="binding site" evidence="10">
    <location>
        <position position="287"/>
    </location>
    <ligand>
        <name>Mg(2+)</name>
        <dbReference type="ChEBI" id="CHEBI:18420"/>
        <label>1</label>
    </ligand>
</feature>
<dbReference type="PIRSF" id="PIRSF038186">
    <property type="entry name" value="ITPK"/>
    <property type="match status" value="1"/>
</dbReference>
<dbReference type="PANTHER" id="PTHR14217:SF39">
    <property type="entry name" value="INOSITOL-TETRAKISPHOSPHATE 1-KINASE 3"/>
    <property type="match status" value="1"/>
</dbReference>
<dbReference type="PROSITE" id="PS50975">
    <property type="entry name" value="ATP_GRASP"/>
    <property type="match status" value="1"/>
</dbReference>
<dbReference type="InterPro" id="IPR011761">
    <property type="entry name" value="ATP-grasp"/>
</dbReference>
<name>A0AAD9IJJ2_PROWI</name>
<feature type="compositionally biased region" description="Basic and acidic residues" evidence="11">
    <location>
        <begin position="195"/>
        <end position="207"/>
    </location>
</feature>
<dbReference type="GO" id="GO:0005524">
    <property type="term" value="F:ATP binding"/>
    <property type="evidence" value="ECO:0007669"/>
    <property type="project" value="UniProtKB-UniRule"/>
</dbReference>
<evidence type="ECO:0000256" key="5">
    <source>
        <dbReference type="ARBA" id="ARBA00022741"/>
    </source>
</evidence>
<keyword evidence="8 9" id="KW-0460">Magnesium</keyword>
<sequence>MPRPPVIGIGLPEPKARKHITPELTRAAQKAGIELVILDTQLESYQESHPGVQIFDPPRRVCTLSNRRATLERLGDIHWAIQTPEGVVTCTVPRYTVLEEGASFEEALRRIGASGLDLPVLVKPVWADGRAGSHALAVVTAESGLRHLSERGSQLGLALPAVAQQYVPHGGCLFKVYVLGRHVRMVTRPSLDLEAERTARQGAREPLQRTTSNPCPGLRMASRVSAYPSSVPWGEADLAPKGHGVTPPPDQVWEEMARRISERLKLHLFNYDVIIPAADPTQLHLIDINYFPGYEKLAGYEDLMVDFFQDIVGDFVAE</sequence>
<dbReference type="AlphaFoldDB" id="A0AAD9IJJ2"/>
<dbReference type="GO" id="GO:0052726">
    <property type="term" value="F:inositol-1,3,4-trisphosphate 5-kinase activity"/>
    <property type="evidence" value="ECO:0007669"/>
    <property type="project" value="InterPro"/>
</dbReference>
<keyword evidence="5 9" id="KW-0547">Nucleotide-binding</keyword>
<comment type="cofactor">
    <cofactor evidence="9 10">
        <name>Mg(2+)</name>
        <dbReference type="ChEBI" id="CHEBI:18420"/>
    </cofactor>
    <text evidence="9 10">Binds 2 magnesium ions per subunit.</text>
</comment>
<dbReference type="EMBL" id="JASFZW010000002">
    <property type="protein sequence ID" value="KAK2079596.1"/>
    <property type="molecule type" value="Genomic_DNA"/>
</dbReference>
<feature type="binding site" evidence="10">
    <location>
        <position position="287"/>
    </location>
    <ligand>
        <name>Mg(2+)</name>
        <dbReference type="ChEBI" id="CHEBI:18420"/>
        <label>2</label>
    </ligand>
</feature>
<evidence type="ECO:0000259" key="12">
    <source>
        <dbReference type="PROSITE" id="PS50975"/>
    </source>
</evidence>
<reference evidence="13" key="1">
    <citation type="submission" date="2021-01" db="EMBL/GenBank/DDBJ databases">
        <authorList>
            <person name="Eckstrom K.M.E."/>
        </authorList>
    </citation>
    <scope>NUCLEOTIDE SEQUENCE</scope>
    <source>
        <strain evidence="13">UVCC 0001</strain>
    </source>
</reference>
<protein>
    <recommendedName>
        <fullName evidence="9">Inositol-tetrakisphosphate 1-kinase</fullName>
        <ecNumber evidence="9">2.7.1.134</ecNumber>
    </recommendedName>
</protein>
<dbReference type="GO" id="GO:0052725">
    <property type="term" value="F:inositol-1,3,4-trisphosphate 6-kinase activity"/>
    <property type="evidence" value="ECO:0007669"/>
    <property type="project" value="InterPro"/>
</dbReference>
<evidence type="ECO:0000256" key="7">
    <source>
        <dbReference type="ARBA" id="ARBA00022840"/>
    </source>
</evidence>
<comment type="similarity">
    <text evidence="1 9">Belongs to the ITPK1 family.</text>
</comment>
<evidence type="ECO:0000256" key="6">
    <source>
        <dbReference type="ARBA" id="ARBA00022777"/>
    </source>
</evidence>
<proteinExistence type="inferred from homology"/>
<evidence type="ECO:0000256" key="1">
    <source>
        <dbReference type="ARBA" id="ARBA00009601"/>
    </source>
</evidence>
<evidence type="ECO:0000256" key="9">
    <source>
        <dbReference type="PIRNR" id="PIRNR038186"/>
    </source>
</evidence>
<comment type="caution">
    <text evidence="13">The sequence shown here is derived from an EMBL/GenBank/DDBJ whole genome shotgun (WGS) entry which is preliminary data.</text>
</comment>
<dbReference type="GO" id="GO:0005737">
    <property type="term" value="C:cytoplasm"/>
    <property type="evidence" value="ECO:0007669"/>
    <property type="project" value="TreeGrafter"/>
</dbReference>
<feature type="region of interest" description="Disordered" evidence="11">
    <location>
        <begin position="195"/>
        <end position="215"/>
    </location>
</feature>
<feature type="binding site" evidence="10">
    <location>
        <position position="289"/>
    </location>
    <ligand>
        <name>Mg(2+)</name>
        <dbReference type="ChEBI" id="CHEBI:18420"/>
        <label>2</label>
    </ligand>
</feature>
<dbReference type="SUPFAM" id="SSF56059">
    <property type="entry name" value="Glutathione synthetase ATP-binding domain-like"/>
    <property type="match status" value="1"/>
</dbReference>
<feature type="binding site" evidence="10">
    <location>
        <position position="272"/>
    </location>
    <ligand>
        <name>Mg(2+)</name>
        <dbReference type="ChEBI" id="CHEBI:18420"/>
        <label>1</label>
    </ligand>
</feature>
<evidence type="ECO:0000256" key="11">
    <source>
        <dbReference type="SAM" id="MobiDB-lite"/>
    </source>
</evidence>
<keyword evidence="7 9" id="KW-0067">ATP-binding</keyword>
<dbReference type="Proteomes" id="UP001255856">
    <property type="component" value="Unassembled WGS sequence"/>
</dbReference>
<evidence type="ECO:0000256" key="10">
    <source>
        <dbReference type="PIRSR" id="PIRSR038186-2"/>
    </source>
</evidence>
<comment type="catalytic activity">
    <reaction evidence="9">
        <text>1D-myo-inositol 3,4,5,6-tetrakisphosphate + ATP = 1D-myo-inositol 1,3,4,5,6-pentakisphosphate + ADP + H(+)</text>
        <dbReference type="Rhea" id="RHEA:12452"/>
        <dbReference type="ChEBI" id="CHEBI:15378"/>
        <dbReference type="ChEBI" id="CHEBI:30616"/>
        <dbReference type="ChEBI" id="CHEBI:57539"/>
        <dbReference type="ChEBI" id="CHEBI:57733"/>
        <dbReference type="ChEBI" id="CHEBI:456216"/>
        <dbReference type="EC" id="2.7.1.134"/>
    </reaction>
</comment>
<dbReference type="InterPro" id="IPR040464">
    <property type="entry name" value="InsP(3)kin_ATP-grasp"/>
</dbReference>
<evidence type="ECO:0000313" key="14">
    <source>
        <dbReference type="Proteomes" id="UP001255856"/>
    </source>
</evidence>
<dbReference type="PANTHER" id="PTHR14217">
    <property type="entry name" value="INOSITOL-TETRAKISPHOSPHATE 1-KINASE"/>
    <property type="match status" value="1"/>
</dbReference>
<evidence type="ECO:0000256" key="2">
    <source>
        <dbReference type="ARBA" id="ARBA00011245"/>
    </source>
</evidence>
<gene>
    <name evidence="13" type="ORF">QBZ16_001991</name>
</gene>
<keyword evidence="14" id="KW-1185">Reference proteome</keyword>
<dbReference type="GO" id="GO:0032957">
    <property type="term" value="P:inositol trisphosphate metabolic process"/>
    <property type="evidence" value="ECO:0007669"/>
    <property type="project" value="InterPro"/>
</dbReference>
<evidence type="ECO:0000256" key="4">
    <source>
        <dbReference type="ARBA" id="ARBA00022723"/>
    </source>
</evidence>
<evidence type="ECO:0000256" key="3">
    <source>
        <dbReference type="ARBA" id="ARBA00022679"/>
    </source>
</evidence>
<keyword evidence="3 9" id="KW-0808">Transferase</keyword>